<evidence type="ECO:0000313" key="9">
    <source>
        <dbReference type="Proteomes" id="UP000886819"/>
    </source>
</evidence>
<comment type="similarity">
    <text evidence="2 7">Belongs to the enoyl-CoA hydratase/isomerase family.</text>
</comment>
<comment type="catalytic activity">
    <reaction evidence="5">
        <text>a short-chain (3S)-3-hydroxyacyl-CoA = a short-chain (2E)-enoyl-CoA + H2O</text>
        <dbReference type="Rhea" id="RHEA:52664"/>
        <dbReference type="ChEBI" id="CHEBI:15377"/>
        <dbReference type="ChEBI" id="CHEBI:87488"/>
        <dbReference type="ChEBI" id="CHEBI:136760"/>
        <dbReference type="EC" id="4.2.1.150"/>
    </reaction>
</comment>
<dbReference type="EC" id="4.2.1.150" evidence="6"/>
<dbReference type="InterPro" id="IPR014748">
    <property type="entry name" value="Enoyl-CoA_hydra_C"/>
</dbReference>
<gene>
    <name evidence="8" type="ORF">IAA66_05420</name>
</gene>
<evidence type="ECO:0000256" key="1">
    <source>
        <dbReference type="ARBA" id="ARBA00005086"/>
    </source>
</evidence>
<evidence type="ECO:0000256" key="6">
    <source>
        <dbReference type="ARBA" id="ARBA00067035"/>
    </source>
</evidence>
<dbReference type="InterPro" id="IPR018376">
    <property type="entry name" value="Enoyl-CoA_hyd/isom_CS"/>
</dbReference>
<evidence type="ECO:0000256" key="7">
    <source>
        <dbReference type="RuleBase" id="RU003707"/>
    </source>
</evidence>
<dbReference type="EMBL" id="DVFI01000085">
    <property type="protein sequence ID" value="HIQ63011.1"/>
    <property type="molecule type" value="Genomic_DNA"/>
</dbReference>
<evidence type="ECO:0000256" key="4">
    <source>
        <dbReference type="ARBA" id="ARBA00023239"/>
    </source>
</evidence>
<keyword evidence="4" id="KW-0456">Lyase</keyword>
<dbReference type="SUPFAM" id="SSF52096">
    <property type="entry name" value="ClpP/crotonase"/>
    <property type="match status" value="1"/>
</dbReference>
<protein>
    <recommendedName>
        <fullName evidence="6">short-chain-enoyl-CoA hydratase</fullName>
        <ecNumber evidence="6">4.2.1.150</ecNumber>
    </recommendedName>
</protein>
<sequence length="258" mass="27127">MEYLLLETRGPVAVVTINRPQALNALCSALLEELRETFGAMARDEAVRAVVLTGAGKAFVAGADIAEMRGFTPEEANAYAARGAQAFAAVETLPQPVIAAVNGYALGGGCELALACDIRLASEKARFGQPEVGLGITPGFGGTQRLPRAIGAGRALEMILSARPIDAHQALAVGLVNAVYAPEALLEEAVRLAETIARNAPVAVRAAKRAVHLHARRALDEDIAGEGRLFAQCFATEDQKEAMAAFVEKRTPAPFQGR</sequence>
<organism evidence="8 9">
    <name type="scientific">Candidatus Avichristensenella intestinipullorum</name>
    <dbReference type="NCBI Taxonomy" id="2840693"/>
    <lineage>
        <taxon>Bacteria</taxon>
        <taxon>Bacillati</taxon>
        <taxon>Bacillota</taxon>
        <taxon>Clostridia</taxon>
        <taxon>Candidatus Avichristensenella</taxon>
    </lineage>
</organism>
<dbReference type="PROSITE" id="PS00166">
    <property type="entry name" value="ENOYL_COA_HYDRATASE"/>
    <property type="match status" value="1"/>
</dbReference>
<dbReference type="InterPro" id="IPR029045">
    <property type="entry name" value="ClpP/crotonase-like_dom_sf"/>
</dbReference>
<dbReference type="GO" id="GO:0006635">
    <property type="term" value="P:fatty acid beta-oxidation"/>
    <property type="evidence" value="ECO:0007669"/>
    <property type="project" value="TreeGrafter"/>
</dbReference>
<evidence type="ECO:0000313" key="8">
    <source>
        <dbReference type="EMBL" id="HIQ63011.1"/>
    </source>
</evidence>
<reference evidence="8" key="2">
    <citation type="journal article" date="2021" name="PeerJ">
        <title>Extensive microbial diversity within the chicken gut microbiome revealed by metagenomics and culture.</title>
        <authorList>
            <person name="Gilroy R."/>
            <person name="Ravi A."/>
            <person name="Getino M."/>
            <person name="Pursley I."/>
            <person name="Horton D.L."/>
            <person name="Alikhan N.F."/>
            <person name="Baker D."/>
            <person name="Gharbi K."/>
            <person name="Hall N."/>
            <person name="Watson M."/>
            <person name="Adriaenssens E.M."/>
            <person name="Foster-Nyarko E."/>
            <person name="Jarju S."/>
            <person name="Secka A."/>
            <person name="Antonio M."/>
            <person name="Oren A."/>
            <person name="Chaudhuri R.R."/>
            <person name="La Ragione R."/>
            <person name="Hildebrand F."/>
            <person name="Pallen M.J."/>
        </authorList>
    </citation>
    <scope>NUCLEOTIDE SEQUENCE</scope>
    <source>
        <strain evidence="8">ChiHile30-977</strain>
    </source>
</reference>
<dbReference type="Pfam" id="PF00378">
    <property type="entry name" value="ECH_1"/>
    <property type="match status" value="1"/>
</dbReference>
<dbReference type="PANTHER" id="PTHR11941">
    <property type="entry name" value="ENOYL-COA HYDRATASE-RELATED"/>
    <property type="match status" value="1"/>
</dbReference>
<evidence type="ECO:0000256" key="2">
    <source>
        <dbReference type="ARBA" id="ARBA00005254"/>
    </source>
</evidence>
<dbReference type="FunFam" id="1.10.12.10:FF:000001">
    <property type="entry name" value="Probable enoyl-CoA hydratase, mitochondrial"/>
    <property type="match status" value="1"/>
</dbReference>
<name>A0A9D0YVH7_9FIRM</name>
<comment type="caution">
    <text evidence="8">The sequence shown here is derived from an EMBL/GenBank/DDBJ whole genome shotgun (WGS) entry which is preliminary data.</text>
</comment>
<evidence type="ECO:0000256" key="5">
    <source>
        <dbReference type="ARBA" id="ARBA00050624"/>
    </source>
</evidence>
<comment type="subunit">
    <text evidence="3">Homotetramer.</text>
</comment>
<evidence type="ECO:0000256" key="3">
    <source>
        <dbReference type="ARBA" id="ARBA00011881"/>
    </source>
</evidence>
<dbReference type="FunFam" id="3.90.226.10:FF:000009">
    <property type="entry name" value="Carnitinyl-CoA dehydratase"/>
    <property type="match status" value="1"/>
</dbReference>
<dbReference type="Gene3D" id="3.90.226.10">
    <property type="entry name" value="2-enoyl-CoA Hydratase, Chain A, domain 1"/>
    <property type="match status" value="1"/>
</dbReference>
<dbReference type="PANTHER" id="PTHR11941:SF54">
    <property type="entry name" value="ENOYL-COA HYDRATASE, MITOCHONDRIAL"/>
    <property type="match status" value="1"/>
</dbReference>
<dbReference type="Gene3D" id="1.10.12.10">
    <property type="entry name" value="Lyase 2-enoyl-coa Hydratase, Chain A, domain 2"/>
    <property type="match status" value="1"/>
</dbReference>
<dbReference type="InterPro" id="IPR001753">
    <property type="entry name" value="Enoyl-CoA_hydra/iso"/>
</dbReference>
<accession>A0A9D0YVH7</accession>
<proteinExistence type="inferred from homology"/>
<dbReference type="CDD" id="cd06558">
    <property type="entry name" value="crotonase-like"/>
    <property type="match status" value="1"/>
</dbReference>
<dbReference type="AlphaFoldDB" id="A0A9D0YVH7"/>
<dbReference type="GO" id="GO:0018812">
    <property type="term" value="F:3-hydroxyacyl-CoA dehydratase activity"/>
    <property type="evidence" value="ECO:0007669"/>
    <property type="project" value="UniProtKB-EC"/>
</dbReference>
<reference evidence="8" key="1">
    <citation type="submission" date="2020-10" db="EMBL/GenBank/DDBJ databases">
        <authorList>
            <person name="Gilroy R."/>
        </authorList>
    </citation>
    <scope>NUCLEOTIDE SEQUENCE</scope>
    <source>
        <strain evidence="8">ChiHile30-977</strain>
    </source>
</reference>
<dbReference type="Proteomes" id="UP000886819">
    <property type="component" value="Unassembled WGS sequence"/>
</dbReference>
<comment type="pathway">
    <text evidence="1">Lipid metabolism; butanoate metabolism.</text>
</comment>